<evidence type="ECO:0000259" key="5">
    <source>
        <dbReference type="PROSITE" id="PS51767"/>
    </source>
</evidence>
<evidence type="ECO:0000256" key="1">
    <source>
        <dbReference type="ARBA" id="ARBA00007447"/>
    </source>
</evidence>
<evidence type="ECO:0000313" key="6">
    <source>
        <dbReference type="EMBL" id="KAJ3707439.1"/>
    </source>
</evidence>
<gene>
    <name evidence="6" type="ORF">LUZ61_011144</name>
</gene>
<dbReference type="SUPFAM" id="SSF50630">
    <property type="entry name" value="Acid proteases"/>
    <property type="match status" value="1"/>
</dbReference>
<feature type="signal peptide" evidence="4">
    <location>
        <begin position="1"/>
        <end position="33"/>
    </location>
</feature>
<dbReference type="InterPro" id="IPR032799">
    <property type="entry name" value="TAXi_C"/>
</dbReference>
<comment type="caution">
    <text evidence="6">The sequence shown here is derived from an EMBL/GenBank/DDBJ whole genome shotgun (WGS) entry which is preliminary data.</text>
</comment>
<sequence length="467" mass="51153">MARTVSNSGRFPPHILLLLCVLLFHSPLAIVEGNTGGTWLVADVQSLYQKPVCSPPKETNPKGLTITHRSSPCSPLSADSRPNHAQILKNDQVRVNSIQRRIRDDQKSISVIVPAKPGLSLDIGNYVVQIGMGIPRKDFHVAIDTGSDLSWINCYPCLSCHGKRTMLYHPTLSTTHTDIFCNSTDCDQIDHHSCSPYKRCDYKVIYGDMSQTNGYMVRDTLFLSESDTLPNFLFGCGKNNTGLFGMVDGLIGLGRNNISLASQASSEYGAIFSYCLPSVTSTQTGYLLFGKNAISNMKFTPMIKNPSSPSFYFLNLTMILVGSHPLDVSSTVFTRNPGIVIDSGTVITRLPPVAYNKLKSLFQRLMEYRNYTKSPPFEILDTCYNITGLEKVRLPTVSLVFSGGAVLDLDIPGILYTPDPTQTCLAFANTSGGAYDVGIIGNTQQQTFDVSYDIANQMIGFRQGGCA</sequence>
<dbReference type="InterPro" id="IPR032861">
    <property type="entry name" value="TAXi_N"/>
</dbReference>
<dbReference type="PANTHER" id="PTHR13683">
    <property type="entry name" value="ASPARTYL PROTEASES"/>
    <property type="match status" value="1"/>
</dbReference>
<dbReference type="Pfam" id="PF14541">
    <property type="entry name" value="TAXi_C"/>
    <property type="match status" value="1"/>
</dbReference>
<dbReference type="PROSITE" id="PS00141">
    <property type="entry name" value="ASP_PROTEASE"/>
    <property type="match status" value="1"/>
</dbReference>
<keyword evidence="4" id="KW-0732">Signal</keyword>
<organism evidence="6 7">
    <name type="scientific">Rhynchospora tenuis</name>
    <dbReference type="NCBI Taxonomy" id="198213"/>
    <lineage>
        <taxon>Eukaryota</taxon>
        <taxon>Viridiplantae</taxon>
        <taxon>Streptophyta</taxon>
        <taxon>Embryophyta</taxon>
        <taxon>Tracheophyta</taxon>
        <taxon>Spermatophyta</taxon>
        <taxon>Magnoliopsida</taxon>
        <taxon>Liliopsida</taxon>
        <taxon>Poales</taxon>
        <taxon>Cyperaceae</taxon>
        <taxon>Cyperoideae</taxon>
        <taxon>Rhynchosporeae</taxon>
        <taxon>Rhynchospora</taxon>
    </lineage>
</organism>
<dbReference type="GO" id="GO:0004190">
    <property type="term" value="F:aspartic-type endopeptidase activity"/>
    <property type="evidence" value="ECO:0007669"/>
    <property type="project" value="InterPro"/>
</dbReference>
<dbReference type="FunFam" id="2.40.70.10:FF:000013">
    <property type="entry name" value="Aspartyl protease AED1"/>
    <property type="match status" value="1"/>
</dbReference>
<evidence type="ECO:0000256" key="2">
    <source>
        <dbReference type="PIRSR" id="PIRSR601461-1"/>
    </source>
</evidence>
<reference evidence="6 7" key="1">
    <citation type="journal article" date="2022" name="Cell">
        <title>Repeat-based holocentromeres influence genome architecture and karyotype evolution.</title>
        <authorList>
            <person name="Hofstatter P.G."/>
            <person name="Thangavel G."/>
            <person name="Lux T."/>
            <person name="Neumann P."/>
            <person name="Vondrak T."/>
            <person name="Novak P."/>
            <person name="Zhang M."/>
            <person name="Costa L."/>
            <person name="Castellani M."/>
            <person name="Scott A."/>
            <person name="Toegelov H."/>
            <person name="Fuchs J."/>
            <person name="Mata-Sucre Y."/>
            <person name="Dias Y."/>
            <person name="Vanzela A.L.L."/>
            <person name="Huettel B."/>
            <person name="Almeida C.C.S."/>
            <person name="Simkova H."/>
            <person name="Souza G."/>
            <person name="Pedrosa-Harand A."/>
            <person name="Macas J."/>
            <person name="Mayer K.F.X."/>
            <person name="Houben A."/>
            <person name="Marques A."/>
        </authorList>
    </citation>
    <scope>NUCLEOTIDE SEQUENCE [LARGE SCALE GENOMIC DNA]</scope>
    <source>
        <strain evidence="6">RhyTen1mFocal</strain>
    </source>
</reference>
<feature type="domain" description="Peptidase A1" evidence="5">
    <location>
        <begin position="126"/>
        <end position="462"/>
    </location>
</feature>
<evidence type="ECO:0000313" key="7">
    <source>
        <dbReference type="Proteomes" id="UP001210211"/>
    </source>
</evidence>
<dbReference type="InterPro" id="IPR021109">
    <property type="entry name" value="Peptidase_aspartic_dom_sf"/>
</dbReference>
<feature type="chain" id="PRO_5042049183" description="Peptidase A1 domain-containing protein" evidence="4">
    <location>
        <begin position="34"/>
        <end position="467"/>
    </location>
</feature>
<keyword evidence="7" id="KW-1185">Reference proteome</keyword>
<dbReference type="EMBL" id="JAMRDG010000001">
    <property type="protein sequence ID" value="KAJ3707439.1"/>
    <property type="molecule type" value="Genomic_DNA"/>
</dbReference>
<comment type="similarity">
    <text evidence="1">Belongs to the peptidase A1 family.</text>
</comment>
<dbReference type="FunFam" id="2.40.70.10:FF:000031">
    <property type="entry name" value="Aspartyl protease AED1"/>
    <property type="match status" value="1"/>
</dbReference>
<accession>A0AAD6F011</accession>
<dbReference type="PROSITE" id="PS51767">
    <property type="entry name" value="PEPTIDASE_A1"/>
    <property type="match status" value="1"/>
</dbReference>
<dbReference type="InterPro" id="IPR033121">
    <property type="entry name" value="PEPTIDASE_A1"/>
</dbReference>
<dbReference type="Pfam" id="PF14543">
    <property type="entry name" value="TAXi_N"/>
    <property type="match status" value="1"/>
</dbReference>
<dbReference type="Proteomes" id="UP001210211">
    <property type="component" value="Unassembled WGS sequence"/>
</dbReference>
<dbReference type="Gene3D" id="2.40.70.10">
    <property type="entry name" value="Acid Proteases"/>
    <property type="match status" value="2"/>
</dbReference>
<dbReference type="GO" id="GO:0006508">
    <property type="term" value="P:proteolysis"/>
    <property type="evidence" value="ECO:0007669"/>
    <property type="project" value="InterPro"/>
</dbReference>
<dbReference type="PANTHER" id="PTHR13683:SF750">
    <property type="entry name" value="ASPARTYL PROTEASE AED1"/>
    <property type="match status" value="1"/>
</dbReference>
<name>A0AAD6F011_9POAL</name>
<feature type="active site" evidence="2">
    <location>
        <position position="144"/>
    </location>
</feature>
<feature type="active site" evidence="2">
    <location>
        <position position="342"/>
    </location>
</feature>
<dbReference type="InterPro" id="IPR001969">
    <property type="entry name" value="Aspartic_peptidase_AS"/>
</dbReference>
<feature type="region of interest" description="Disordered" evidence="3">
    <location>
        <begin position="59"/>
        <end position="80"/>
    </location>
</feature>
<evidence type="ECO:0000256" key="4">
    <source>
        <dbReference type="SAM" id="SignalP"/>
    </source>
</evidence>
<proteinExistence type="inferred from homology"/>
<dbReference type="InterPro" id="IPR001461">
    <property type="entry name" value="Aspartic_peptidase_A1"/>
</dbReference>
<dbReference type="AlphaFoldDB" id="A0AAD6F011"/>
<evidence type="ECO:0000256" key="3">
    <source>
        <dbReference type="SAM" id="MobiDB-lite"/>
    </source>
</evidence>
<protein>
    <recommendedName>
        <fullName evidence="5">Peptidase A1 domain-containing protein</fullName>
    </recommendedName>
</protein>